<proteinExistence type="predicted"/>
<dbReference type="GO" id="GO:0008270">
    <property type="term" value="F:zinc ion binding"/>
    <property type="evidence" value="ECO:0007669"/>
    <property type="project" value="UniProtKB-KW"/>
</dbReference>
<dbReference type="SUPFAM" id="SSF57716">
    <property type="entry name" value="Glucocorticoid receptor-like (DNA-binding domain)"/>
    <property type="match status" value="1"/>
</dbReference>
<keyword evidence="4 5" id="KW-0238">DNA-binding</keyword>
<organism evidence="8 9">
    <name type="scientific">Hypothenemus hampei</name>
    <name type="common">Coffee berry borer</name>
    <dbReference type="NCBI Taxonomy" id="57062"/>
    <lineage>
        <taxon>Eukaryota</taxon>
        <taxon>Metazoa</taxon>
        <taxon>Ecdysozoa</taxon>
        <taxon>Arthropoda</taxon>
        <taxon>Hexapoda</taxon>
        <taxon>Insecta</taxon>
        <taxon>Pterygota</taxon>
        <taxon>Neoptera</taxon>
        <taxon>Endopterygota</taxon>
        <taxon>Coleoptera</taxon>
        <taxon>Polyphaga</taxon>
        <taxon>Cucujiformia</taxon>
        <taxon>Curculionidae</taxon>
        <taxon>Scolytinae</taxon>
        <taxon>Hypothenemus</taxon>
    </lineage>
</organism>
<feature type="region of interest" description="Disordered" evidence="6">
    <location>
        <begin position="85"/>
        <end position="114"/>
    </location>
</feature>
<evidence type="ECO:0000256" key="6">
    <source>
        <dbReference type="SAM" id="MobiDB-lite"/>
    </source>
</evidence>
<sequence length="207" mass="23593">MPGCAVSNCSNYNKKTKGTGVKYFSFPKDFKMCNKWFSMCNRKDPVNFKNACICSIHFSEDAFDIPMQQRLLGYAPKTARRLKPDAMPTLNLPNRPENVEDSVKKRKREDREHRAIKRSRRAVLKDILSSPPSSLPASAIIETVENQECSVGERSEKSEKSEPASTNTNGQSMNIQERLTVLSFDEIYVYFESNMYRQVTATKGRST</sequence>
<comment type="caution">
    <text evidence="8">The sequence shown here is derived from an EMBL/GenBank/DDBJ whole genome shotgun (WGS) entry which is preliminary data.</text>
</comment>
<reference evidence="8 9" key="1">
    <citation type="submission" date="2024-05" db="EMBL/GenBank/DDBJ databases">
        <title>Genetic variation in Jamaican populations of the coffee berry borer (Hypothenemus hampei).</title>
        <authorList>
            <person name="Errbii M."/>
            <person name="Myrie A."/>
        </authorList>
    </citation>
    <scope>NUCLEOTIDE SEQUENCE [LARGE SCALE GENOMIC DNA]</scope>
    <source>
        <strain evidence="8">JA-Hopewell-2020-01-JO</strain>
        <tissue evidence="8">Whole body</tissue>
    </source>
</reference>
<evidence type="ECO:0000256" key="3">
    <source>
        <dbReference type="ARBA" id="ARBA00022833"/>
    </source>
</evidence>
<feature type="domain" description="THAP-type" evidence="7">
    <location>
        <begin position="1"/>
        <end position="91"/>
    </location>
</feature>
<dbReference type="PANTHER" id="PTHR46927">
    <property type="entry name" value="AGAP005574-PA"/>
    <property type="match status" value="1"/>
</dbReference>
<dbReference type="InterPro" id="IPR006612">
    <property type="entry name" value="THAP_Znf"/>
</dbReference>
<evidence type="ECO:0000256" key="1">
    <source>
        <dbReference type="ARBA" id="ARBA00022723"/>
    </source>
</evidence>
<feature type="compositionally biased region" description="Polar residues" evidence="6">
    <location>
        <begin position="163"/>
        <end position="172"/>
    </location>
</feature>
<evidence type="ECO:0000313" key="8">
    <source>
        <dbReference type="EMBL" id="KAL1516218.1"/>
    </source>
</evidence>
<evidence type="ECO:0000256" key="5">
    <source>
        <dbReference type="PROSITE-ProRule" id="PRU00309"/>
    </source>
</evidence>
<accession>A0ABD1FC65</accession>
<name>A0ABD1FC65_HYPHA</name>
<dbReference type="Proteomes" id="UP001566132">
    <property type="component" value="Unassembled WGS sequence"/>
</dbReference>
<dbReference type="InterPro" id="IPR052224">
    <property type="entry name" value="THAP_domain_protein"/>
</dbReference>
<feature type="compositionally biased region" description="Basic and acidic residues" evidence="6">
    <location>
        <begin position="151"/>
        <end position="162"/>
    </location>
</feature>
<feature type="region of interest" description="Disordered" evidence="6">
    <location>
        <begin position="147"/>
        <end position="172"/>
    </location>
</feature>
<dbReference type="PANTHER" id="PTHR46927:SF3">
    <property type="entry name" value="THAP-TYPE DOMAIN-CONTAINING PROTEIN"/>
    <property type="match status" value="1"/>
</dbReference>
<dbReference type="GO" id="GO:0003677">
    <property type="term" value="F:DNA binding"/>
    <property type="evidence" value="ECO:0007669"/>
    <property type="project" value="UniProtKB-UniRule"/>
</dbReference>
<evidence type="ECO:0000259" key="7">
    <source>
        <dbReference type="PROSITE" id="PS50950"/>
    </source>
</evidence>
<dbReference type="AlphaFoldDB" id="A0ABD1FC65"/>
<protein>
    <recommendedName>
        <fullName evidence="7">THAP-type domain-containing protein</fullName>
    </recommendedName>
</protein>
<dbReference type="Pfam" id="PF05485">
    <property type="entry name" value="THAP"/>
    <property type="match status" value="1"/>
</dbReference>
<evidence type="ECO:0000256" key="2">
    <source>
        <dbReference type="ARBA" id="ARBA00022771"/>
    </source>
</evidence>
<keyword evidence="2 5" id="KW-0863">Zinc-finger</keyword>
<dbReference type="PROSITE" id="PS50950">
    <property type="entry name" value="ZF_THAP"/>
    <property type="match status" value="1"/>
</dbReference>
<keyword evidence="9" id="KW-1185">Reference proteome</keyword>
<dbReference type="SMART" id="SM00980">
    <property type="entry name" value="THAP"/>
    <property type="match status" value="1"/>
</dbReference>
<keyword evidence="3" id="KW-0862">Zinc</keyword>
<dbReference type="EMBL" id="JBDJPC010000001">
    <property type="protein sequence ID" value="KAL1516218.1"/>
    <property type="molecule type" value="Genomic_DNA"/>
</dbReference>
<dbReference type="SMART" id="SM00692">
    <property type="entry name" value="DM3"/>
    <property type="match status" value="1"/>
</dbReference>
<keyword evidence="1" id="KW-0479">Metal-binding</keyword>
<evidence type="ECO:0000256" key="4">
    <source>
        <dbReference type="ARBA" id="ARBA00023125"/>
    </source>
</evidence>
<gene>
    <name evidence="8" type="ORF">ABEB36_000137</name>
</gene>
<evidence type="ECO:0000313" key="9">
    <source>
        <dbReference type="Proteomes" id="UP001566132"/>
    </source>
</evidence>
<feature type="compositionally biased region" description="Basic and acidic residues" evidence="6">
    <location>
        <begin position="97"/>
        <end position="113"/>
    </location>
</feature>